<keyword evidence="2" id="KW-1185">Reference proteome</keyword>
<organism evidence="1 2">
    <name type="scientific">Companilactobacillus suantsaicola</name>
    <dbReference type="NCBI Taxonomy" id="2487723"/>
    <lineage>
        <taxon>Bacteria</taxon>
        <taxon>Bacillati</taxon>
        <taxon>Bacillota</taxon>
        <taxon>Bacilli</taxon>
        <taxon>Lactobacillales</taxon>
        <taxon>Lactobacillaceae</taxon>
        <taxon>Companilactobacillus</taxon>
    </lineage>
</organism>
<evidence type="ECO:0000313" key="1">
    <source>
        <dbReference type="EMBL" id="TGD22568.1"/>
    </source>
</evidence>
<comment type="caution">
    <text evidence="1">The sequence shown here is derived from an EMBL/GenBank/DDBJ whole genome shotgun (WGS) entry which is preliminary data.</text>
</comment>
<proteinExistence type="predicted"/>
<gene>
    <name evidence="1" type="ORF">EGT49_08620</name>
</gene>
<reference evidence="1 2" key="1">
    <citation type="submission" date="2018-10" db="EMBL/GenBank/DDBJ databases">
        <title>Lactobacillus sp. R7 and Lactobacillus sp. R19 isolated from fermented mustard green product of Taiwan.</title>
        <authorList>
            <person name="Lin S.-T."/>
        </authorList>
    </citation>
    <scope>NUCLEOTIDE SEQUENCE [LARGE SCALE GENOMIC DNA]</scope>
    <source>
        <strain evidence="1 2">BCRC 81127</strain>
    </source>
</reference>
<evidence type="ECO:0000313" key="2">
    <source>
        <dbReference type="Proteomes" id="UP000298021"/>
    </source>
</evidence>
<dbReference type="AlphaFoldDB" id="A0A4Z0JJW2"/>
<protein>
    <submittedName>
        <fullName evidence="1">Uncharacterized protein</fullName>
    </submittedName>
</protein>
<dbReference type="Proteomes" id="UP000298021">
    <property type="component" value="Unassembled WGS sequence"/>
</dbReference>
<name>A0A4Z0JJW2_9LACO</name>
<accession>A0A4Z0JJW2</accession>
<dbReference type="EMBL" id="RKLY01000021">
    <property type="protein sequence ID" value="TGD22568.1"/>
    <property type="molecule type" value="Genomic_DNA"/>
</dbReference>
<sequence>MEGEILMTQQVPEVKSVSLLPNFNLCVTYDNGEVRFADSEYKNMEMHVFDRANLGATNLTPGWYWIGPEIKLSDNNHFTVNGGDYDGNAIYQSDSKED</sequence>